<gene>
    <name evidence="1" type="ORF">NCTC12020_00315</name>
</gene>
<dbReference type="RefSeq" id="WP_115309575.1">
    <property type="nucleotide sequence ID" value="NZ_UHIO01000001.1"/>
</dbReference>
<evidence type="ECO:0000313" key="1">
    <source>
        <dbReference type="EMBL" id="SUP40515.1"/>
    </source>
</evidence>
<dbReference type="Proteomes" id="UP000255367">
    <property type="component" value="Unassembled WGS sequence"/>
</dbReference>
<dbReference type="InterPro" id="IPR021373">
    <property type="entry name" value="DUF2993"/>
</dbReference>
<sequence length="229" mass="24990">MKKFIAFIVVVIIAIVVAAQFFLPSFVAKQLEREISNKLNPETISLRIESSPAVTMLGGHVDTMRGVLENVKLGHLNFADIHLDVTNLEFNPIALLMNQTMEINQLGNGEIEGTVTASDLQNFMEQSVKGLSIKDVVINSNGIEVIGSVDMGFVKGTANIKGLLEIKNNALVFSPQRFEINGAGIGGLNASVLKPITIYDFAEFPIPVKADRIETMNDELHLFVNPIAK</sequence>
<dbReference type="OrthoDB" id="1631946at2"/>
<accession>A0A380NHD6</accession>
<protein>
    <recommendedName>
        <fullName evidence="3">DUF2993 domain-containing protein</fullName>
    </recommendedName>
</protein>
<reference evidence="1 2" key="1">
    <citation type="submission" date="2018-06" db="EMBL/GenBank/DDBJ databases">
        <authorList>
            <consortium name="Pathogen Informatics"/>
            <person name="Doyle S."/>
        </authorList>
    </citation>
    <scope>NUCLEOTIDE SEQUENCE [LARGE SCALE GENOMIC DNA]</scope>
    <source>
        <strain evidence="1 2">NCTC12020</strain>
    </source>
</reference>
<dbReference type="EMBL" id="UHIO01000001">
    <property type="protein sequence ID" value="SUP40515.1"/>
    <property type="molecule type" value="Genomic_DNA"/>
</dbReference>
<keyword evidence="2" id="KW-1185">Reference proteome</keyword>
<proteinExistence type="predicted"/>
<evidence type="ECO:0000313" key="2">
    <source>
        <dbReference type="Proteomes" id="UP000255367"/>
    </source>
</evidence>
<evidence type="ECO:0008006" key="3">
    <source>
        <dbReference type="Google" id="ProtNLM"/>
    </source>
</evidence>
<dbReference type="Pfam" id="PF11209">
    <property type="entry name" value="LmeA"/>
    <property type="match status" value="1"/>
</dbReference>
<dbReference type="AlphaFoldDB" id="A0A380NHD6"/>
<organism evidence="1 2">
    <name type="scientific">Veillonella criceti</name>
    <dbReference type="NCBI Taxonomy" id="103891"/>
    <lineage>
        <taxon>Bacteria</taxon>
        <taxon>Bacillati</taxon>
        <taxon>Bacillota</taxon>
        <taxon>Negativicutes</taxon>
        <taxon>Veillonellales</taxon>
        <taxon>Veillonellaceae</taxon>
        <taxon>Veillonella</taxon>
    </lineage>
</organism>
<name>A0A380NHD6_9FIRM</name>